<feature type="region of interest" description="Disordered" evidence="6">
    <location>
        <begin position="499"/>
        <end position="521"/>
    </location>
</feature>
<evidence type="ECO:0000256" key="3">
    <source>
        <dbReference type="ARBA" id="ARBA00022729"/>
    </source>
</evidence>
<keyword evidence="3" id="KW-0732">Signal</keyword>
<keyword evidence="10" id="KW-1185">Reference proteome</keyword>
<evidence type="ECO:0000256" key="6">
    <source>
        <dbReference type="SAM" id="MobiDB-lite"/>
    </source>
</evidence>
<feature type="domain" description="SusD-like N-terminal" evidence="8">
    <location>
        <begin position="26"/>
        <end position="232"/>
    </location>
</feature>
<dbReference type="Pfam" id="PF07980">
    <property type="entry name" value="SusD_RagB"/>
    <property type="match status" value="1"/>
</dbReference>
<dbReference type="RefSeq" id="WP_380866526.1">
    <property type="nucleotide sequence ID" value="NZ_JBHUMA010000003.1"/>
</dbReference>
<evidence type="ECO:0000259" key="7">
    <source>
        <dbReference type="Pfam" id="PF07980"/>
    </source>
</evidence>
<keyword evidence="4" id="KW-0472">Membrane</keyword>
<comment type="similarity">
    <text evidence="2">Belongs to the SusD family.</text>
</comment>
<dbReference type="InterPro" id="IPR012944">
    <property type="entry name" value="SusD_RagB_dom"/>
</dbReference>
<name>A0ABW5NGS6_9SPHI</name>
<evidence type="ECO:0000256" key="4">
    <source>
        <dbReference type="ARBA" id="ARBA00023136"/>
    </source>
</evidence>
<evidence type="ECO:0000259" key="8">
    <source>
        <dbReference type="Pfam" id="PF14322"/>
    </source>
</evidence>
<sequence length="521" mass="57384">MIRNNKYIYSLILAVSLAMVGCNKDYLKTEPTSSVPEEEVFVDTDGAMVVLNGVYRSMYNSLTNHGNFGQKSYDLVSDLMGEDMVVHTQGYSWFNTDYNYSGLSNIRSGQRPDRTWFYYYRIIGNLNRILSRLDDLEGEAEDKENIRGMSLALRAHSYYYLVNFFGHGGLQGPGVPIYTEPTEEGKARATIAEVYAQIFQDLEEAETLLDGKTRIHRSHINLATALGIHARAALQYGALDPSFYNVALDMSQRAITSSALSLMDSTQYNASGFNTLTAPEWMWGTEVIVDQSTIFASFYSHMDNRPAAGGYAALGGQKKITKSLYDRIPAGDVRKTLFADVASSSLPIYSQLKFQLRQAGNWASDYLFMRLSEMYLIKAEAEARTGAAAAATQTLQSLVSKRYAAYDATTFVGGALLNEILLQRKIELWGEGFALLDVKRLGRGLNRPAGPGNHGGDNLNGNDGSNFAPNVLTLPANSNKFLFAIPEDEINTNNALTVADQNPVEATPEGEDAVDSDDGSE</sequence>
<comment type="subcellular location">
    <subcellularLocation>
        <location evidence="1">Cell outer membrane</location>
    </subcellularLocation>
</comment>
<organism evidence="9 10">
    <name type="scientific">Sphingobacterium corticis</name>
    <dbReference type="NCBI Taxonomy" id="1812823"/>
    <lineage>
        <taxon>Bacteria</taxon>
        <taxon>Pseudomonadati</taxon>
        <taxon>Bacteroidota</taxon>
        <taxon>Sphingobacteriia</taxon>
        <taxon>Sphingobacteriales</taxon>
        <taxon>Sphingobacteriaceae</taxon>
        <taxon>Sphingobacterium</taxon>
    </lineage>
</organism>
<dbReference type="Proteomes" id="UP001597393">
    <property type="component" value="Unassembled WGS sequence"/>
</dbReference>
<accession>A0ABW5NGS6</accession>
<dbReference type="Gene3D" id="1.25.40.390">
    <property type="match status" value="1"/>
</dbReference>
<dbReference type="SUPFAM" id="SSF48452">
    <property type="entry name" value="TPR-like"/>
    <property type="match status" value="1"/>
</dbReference>
<evidence type="ECO:0000256" key="5">
    <source>
        <dbReference type="ARBA" id="ARBA00023237"/>
    </source>
</evidence>
<proteinExistence type="inferred from homology"/>
<evidence type="ECO:0000313" key="10">
    <source>
        <dbReference type="Proteomes" id="UP001597393"/>
    </source>
</evidence>
<reference evidence="10" key="1">
    <citation type="journal article" date="2019" name="Int. J. Syst. Evol. Microbiol.">
        <title>The Global Catalogue of Microorganisms (GCM) 10K type strain sequencing project: providing services to taxonomists for standard genome sequencing and annotation.</title>
        <authorList>
            <consortium name="The Broad Institute Genomics Platform"/>
            <consortium name="The Broad Institute Genome Sequencing Center for Infectious Disease"/>
            <person name="Wu L."/>
            <person name="Ma J."/>
        </authorList>
    </citation>
    <scope>NUCLEOTIDE SEQUENCE [LARGE SCALE GENOMIC DNA]</scope>
    <source>
        <strain evidence="10">KCTC 42248</strain>
    </source>
</reference>
<evidence type="ECO:0000313" key="9">
    <source>
        <dbReference type="EMBL" id="MFD2597392.1"/>
    </source>
</evidence>
<protein>
    <submittedName>
        <fullName evidence="9">RagB/SusD family nutrient uptake outer membrane protein</fullName>
    </submittedName>
</protein>
<feature type="domain" description="RagB/SusD" evidence="7">
    <location>
        <begin position="363"/>
        <end position="503"/>
    </location>
</feature>
<dbReference type="InterPro" id="IPR011990">
    <property type="entry name" value="TPR-like_helical_dom_sf"/>
</dbReference>
<evidence type="ECO:0000256" key="2">
    <source>
        <dbReference type="ARBA" id="ARBA00006275"/>
    </source>
</evidence>
<evidence type="ECO:0000256" key="1">
    <source>
        <dbReference type="ARBA" id="ARBA00004442"/>
    </source>
</evidence>
<gene>
    <name evidence="9" type="ORF">ACFSQ3_00395</name>
</gene>
<dbReference type="EMBL" id="JBHUMA010000003">
    <property type="protein sequence ID" value="MFD2597392.1"/>
    <property type="molecule type" value="Genomic_DNA"/>
</dbReference>
<dbReference type="PROSITE" id="PS51257">
    <property type="entry name" value="PROKAR_LIPOPROTEIN"/>
    <property type="match status" value="1"/>
</dbReference>
<keyword evidence="5" id="KW-0998">Cell outer membrane</keyword>
<dbReference type="InterPro" id="IPR033985">
    <property type="entry name" value="SusD-like_N"/>
</dbReference>
<dbReference type="Pfam" id="PF14322">
    <property type="entry name" value="SusD-like_3"/>
    <property type="match status" value="1"/>
</dbReference>
<comment type="caution">
    <text evidence="9">The sequence shown here is derived from an EMBL/GenBank/DDBJ whole genome shotgun (WGS) entry which is preliminary data.</text>
</comment>
<feature type="compositionally biased region" description="Acidic residues" evidence="6">
    <location>
        <begin position="508"/>
        <end position="521"/>
    </location>
</feature>